<reference evidence="9 17" key="1">
    <citation type="submission" date="2015-06" db="EMBL/GenBank/DDBJ databases">
        <title>The Genome Sequence of Enterococcus faecium 131EA1.</title>
        <authorList>
            <consortium name="The Broad Institute Genomics Platform"/>
            <consortium name="The Broad Institute Genome Sequencing Center for Infectious Disease"/>
            <person name="Earl A.M."/>
            <person name="Van Tyne D."/>
            <person name="Lebreton F."/>
            <person name="Saavedra J.T."/>
            <person name="Gilmore M.S."/>
            <person name="Manson Mcguire A."/>
            <person name="Clock S."/>
            <person name="Crupain M."/>
            <person name="Rangan U."/>
            <person name="Young S."/>
            <person name="Abouelleil A."/>
            <person name="Cao P."/>
            <person name="Chapman S.B."/>
            <person name="Griggs A."/>
            <person name="Priest M."/>
            <person name="Shea T."/>
            <person name="Wortman J."/>
            <person name="Nusbaum C."/>
            <person name="Birren B."/>
        </authorList>
    </citation>
    <scope>NUCLEOTIDE SEQUENCE [LARGE SCALE GENOMIC DNA]</scope>
    <source>
        <strain evidence="9 17">131EA1</strain>
    </source>
</reference>
<evidence type="ECO:0000313" key="16">
    <source>
        <dbReference type="Proteomes" id="UP000249070"/>
    </source>
</evidence>
<dbReference type="Proteomes" id="UP000249070">
    <property type="component" value="Unassembled WGS sequence"/>
</dbReference>
<evidence type="ECO:0000313" key="3">
    <source>
        <dbReference type="EMBL" id="MBX4223785.1"/>
    </source>
</evidence>
<sequence>MDIYLKKAILHIIDRETGSPVFSQKELDLTKEYIRDFLQKKIQKISSAQTKTGQLAEESMIVESLKIAQENFVEASEAIVQRWFDIYQESEEAPSADVFVVLYELDTVMYLSLLKVNYREAYTHFVEADEAGIDNRLILNRAILGAKTQKADEAFAVNLTDWTYELIEKKYEFSGKKELYFSGRVIESVPAPSLEENVKVIQKVAKHLGKKFETEEFDIMADLKEAVYDTIEEKGRLDHEMIAEKVFKENITAKMAFKEEVQEQGFVPEAPPVKEVQEISEKKFGKQKFKLSNGIELIVPVDVYRNPDLIEFVNNPDGTISVMIKNVDEVLNRL</sequence>
<evidence type="ECO:0000313" key="4">
    <source>
        <dbReference type="EMBL" id="MDC4247294.1"/>
    </source>
</evidence>
<dbReference type="EMBL" id="JARPTX010000002">
    <property type="protein sequence ID" value="MDT2368726.1"/>
    <property type="molecule type" value="Genomic_DNA"/>
</dbReference>
<gene>
    <name evidence="2" type="ORF">AWT83_14070</name>
    <name evidence="6" type="ORF">B1P95_00285</name>
    <name evidence="7" type="ORF">CQR37_08615</name>
    <name evidence="10" type="ORF">CYQ77_01025</name>
    <name evidence="8" type="ORF">DKP91_03030</name>
    <name evidence="11" type="ORF">DTPHA_600835</name>
    <name evidence="9" type="ORF">EB12_01221</name>
    <name evidence="1" type="ORF">GBM73_04295</name>
    <name evidence="3" type="ORF">KYX88_13505</name>
    <name evidence="4" type="ORF">M3X98_04385</name>
    <name evidence="5" type="ORF">P6Z85_00785</name>
</gene>
<protein>
    <submittedName>
        <fullName evidence="11">37-kD nucleoid-associated bacterial protein</fullName>
    </submittedName>
    <submittedName>
        <fullName evidence="1">Nucleoid-associated protein</fullName>
    </submittedName>
</protein>
<dbReference type="InterPro" id="IPR007358">
    <property type="entry name" value="Nucleoid_associated_NdpA"/>
</dbReference>
<evidence type="ECO:0000313" key="13">
    <source>
        <dbReference type="Proteomes" id="UP000183509"/>
    </source>
</evidence>
<reference evidence="11 13" key="3">
    <citation type="submission" date="2016-04" db="EMBL/GenBank/DDBJ databases">
        <authorList>
            <person name="Millard A."/>
        </authorList>
    </citation>
    <scope>NUCLEOTIDE SEQUENCE [LARGE SCALE GENOMIC DNA]</scope>
    <source>
        <strain evidence="11">Isolate 22</strain>
    </source>
</reference>
<name>A0A132Z7P0_ENTFC</name>
<evidence type="ECO:0000313" key="5">
    <source>
        <dbReference type="EMBL" id="MDT2368726.1"/>
    </source>
</evidence>
<evidence type="ECO:0000313" key="15">
    <source>
        <dbReference type="Proteomes" id="UP000224303"/>
    </source>
</evidence>
<dbReference type="EMBL" id="LRHK01000005">
    <property type="protein sequence ID" value="KWX16640.1"/>
    <property type="molecule type" value="Genomic_DNA"/>
</dbReference>
<evidence type="ECO:0000313" key="18">
    <source>
        <dbReference type="Proteomes" id="UP000289562"/>
    </source>
</evidence>
<dbReference type="RefSeq" id="WP_002294378.1">
    <property type="nucleotide sequence ID" value="NZ_AP019394.1"/>
</dbReference>
<dbReference type="Pfam" id="PF04245">
    <property type="entry name" value="NA37"/>
    <property type="match status" value="1"/>
</dbReference>
<reference evidence="4" key="10">
    <citation type="submission" date="2022-05" db="EMBL/GenBank/DDBJ databases">
        <title>Draft genome sequences of Clostridium perfringens strains isolated from Peru.</title>
        <authorList>
            <person name="Hurtado R."/>
            <person name="Lima L."/>
            <person name="Sousa T."/>
            <person name="Jaiswal A.K."/>
            <person name="Tiwari S."/>
            <person name="Maturrano L."/>
            <person name="Brenig B."/>
            <person name="Azevedo V."/>
        </authorList>
    </citation>
    <scope>NUCLEOTIDE SEQUENCE</scope>
    <source>
        <strain evidence="4">CP4</strain>
    </source>
</reference>
<dbReference type="EMBL" id="PJVH01000002">
    <property type="protein sequence ID" value="RXU92254.1"/>
    <property type="molecule type" value="Genomic_DNA"/>
</dbReference>
<organism evidence="2 12">
    <name type="scientific">Enterococcus faecium</name>
    <name type="common">Streptococcus faecium</name>
    <dbReference type="NCBI Taxonomy" id="1352"/>
    <lineage>
        <taxon>Bacteria</taxon>
        <taxon>Bacillati</taxon>
        <taxon>Bacillota</taxon>
        <taxon>Bacilli</taxon>
        <taxon>Lactobacillales</taxon>
        <taxon>Enterococcaceae</taxon>
        <taxon>Enterococcus</taxon>
    </lineage>
</organism>
<evidence type="ECO:0000313" key="7">
    <source>
        <dbReference type="EMBL" id="PHL21408.1"/>
    </source>
</evidence>
<dbReference type="PATRIC" id="fig|1352.1358.peg.2092"/>
<evidence type="ECO:0000313" key="2">
    <source>
        <dbReference type="EMBL" id="KWX16640.1"/>
    </source>
</evidence>
<evidence type="ECO:0000313" key="17">
    <source>
        <dbReference type="Proteomes" id="UP000253144"/>
    </source>
</evidence>
<evidence type="ECO:0000313" key="8">
    <source>
        <dbReference type="EMBL" id="PZM56649.1"/>
    </source>
</evidence>
<dbReference type="EMBL" id="WEFP01000001">
    <property type="protein sequence ID" value="KAB7576589.1"/>
    <property type="molecule type" value="Genomic_DNA"/>
</dbReference>
<dbReference type="EMBL" id="QHGU01000009">
    <property type="protein sequence ID" value="PZM56649.1"/>
    <property type="molecule type" value="Genomic_DNA"/>
</dbReference>
<reference evidence="1 19" key="8">
    <citation type="submission" date="2019-10" db="EMBL/GenBank/DDBJ databases">
        <title>Evolutionary dynamics of vancomycin-resistant Enterococcus faecium during gastrointestinal tract colonization and bloodstream infection in immunocompromised pediatric patients.</title>
        <authorList>
            <person name="Chilambi G.S."/>
            <person name="Nordstrom H.R."/>
            <person name="Evans D.R."/>
            <person name="Ferrolino J."/>
            <person name="Hayden R.T."/>
            <person name="Maron G.M."/>
            <person name="Vo A.N."/>
            <person name="Gilmore M.S."/>
            <person name="Wolf J."/>
            <person name="Rosch J.W."/>
            <person name="Van Tyne D."/>
        </authorList>
    </citation>
    <scope>NUCLEOTIDE SEQUENCE [LARGE SCALE GENOMIC DNA]</scope>
    <source>
        <strain evidence="1 19">VRECG27</strain>
    </source>
</reference>
<dbReference type="Proteomes" id="UP001139644">
    <property type="component" value="Unassembled WGS sequence"/>
</dbReference>
<proteinExistence type="predicted"/>
<reference evidence="7 15" key="5">
    <citation type="submission" date="2017-10" db="EMBL/GenBank/DDBJ databases">
        <title>Draft genomes of the Enterococcus faecium isolated from human feces before and after Helicobacter pylori eradication therapy.</title>
        <authorList>
            <person name="Prianichniikov N.A."/>
            <person name="Glushchenko O.E."/>
            <person name="Malakhova M.V."/>
        </authorList>
    </citation>
    <scope>NUCLEOTIDE SEQUENCE [LARGE SCALE GENOMIC DNA]</scope>
    <source>
        <strain evidence="7 15">Hp_5-7</strain>
    </source>
</reference>
<evidence type="ECO:0000313" key="10">
    <source>
        <dbReference type="EMBL" id="RXU92254.1"/>
    </source>
</evidence>
<dbReference type="EMBL" id="FKLM01000008">
    <property type="protein sequence ID" value="SAM40430.1"/>
    <property type="molecule type" value="Genomic_DNA"/>
</dbReference>
<reference evidence="8 16" key="7">
    <citation type="submission" date="2018-05" db="EMBL/GenBank/DDBJ databases">
        <title>Vancomycin-resistant Enterococcus faecium strain from Chelyabinsk, Russia.</title>
        <authorList>
            <person name="Gostev V."/>
            <person name="Goncharov A."/>
            <person name="Kolodzhieva V."/>
            <person name="Suvorov A."/>
            <person name="Sidorenko S."/>
            <person name="Zueva L."/>
        </authorList>
    </citation>
    <scope>NUCLEOTIDE SEQUENCE [LARGE SCALE GENOMIC DNA]</scope>
    <source>
        <strain evidence="8 16">20</strain>
    </source>
</reference>
<dbReference type="EMBL" id="JAIFOC010000165">
    <property type="protein sequence ID" value="MBX4223785.1"/>
    <property type="molecule type" value="Genomic_DNA"/>
</dbReference>
<dbReference type="Proteomes" id="UP000224303">
    <property type="component" value="Unassembled WGS sequence"/>
</dbReference>
<dbReference type="Proteomes" id="UP000070452">
    <property type="component" value="Unassembled WGS sequence"/>
</dbReference>
<reference evidence="2 12" key="2">
    <citation type="submission" date="2016-01" db="EMBL/GenBank/DDBJ databases">
        <title>Molecular Mechanisms for transfer of large genomic segments between Enterococcus faecium strains.</title>
        <authorList>
            <person name="Garcia-Solache M.A."/>
            <person name="Lebreton F."/>
            <person name="Mclaughlin R.E."/>
            <person name="Whiteaker J.D."/>
            <person name="Gilmore M.S."/>
            <person name="Rice L.B."/>
        </authorList>
    </citation>
    <scope>NUCLEOTIDE SEQUENCE [LARGE SCALE GENOMIC DNA]</scope>
    <source>
        <strain evidence="2 12">D344RRF x C68</strain>
    </source>
</reference>
<evidence type="ECO:0000313" key="1">
    <source>
        <dbReference type="EMBL" id="KAB7576589.1"/>
    </source>
</evidence>
<dbReference type="EMBL" id="LEQJ01000006">
    <property type="protein sequence ID" value="RBS32740.1"/>
    <property type="molecule type" value="Genomic_DNA"/>
</dbReference>
<reference evidence="5" key="11">
    <citation type="submission" date="2023-03" db="EMBL/GenBank/DDBJ databases">
        <authorList>
            <person name="Shen W."/>
            <person name="Cai J."/>
        </authorList>
    </citation>
    <scope>NUCLEOTIDE SEQUENCE</scope>
    <source>
        <strain evidence="5">B1010-2</strain>
    </source>
</reference>
<dbReference type="EMBL" id="MVGJ01000002">
    <property type="protein sequence ID" value="OOL84098.1"/>
    <property type="molecule type" value="Genomic_DNA"/>
</dbReference>
<evidence type="ECO:0000313" key="9">
    <source>
        <dbReference type="EMBL" id="RBS32740.1"/>
    </source>
</evidence>
<dbReference type="EMBL" id="JAMWMK010000005">
    <property type="protein sequence ID" value="MDC4247294.1"/>
    <property type="molecule type" value="Genomic_DNA"/>
</dbReference>
<reference evidence="10 18" key="6">
    <citation type="submission" date="2017-12" db="EMBL/GenBank/DDBJ databases">
        <title>A pool of 800 enterococci isolated from chicken carcass rinse samples from New Zealand.</title>
        <authorList>
            <person name="Zhang J."/>
            <person name="Rogers L."/>
            <person name="Midwinter A."/>
            <person name="French N."/>
        </authorList>
    </citation>
    <scope>NUCLEOTIDE SEQUENCE [LARGE SCALE GENOMIC DNA]</scope>
    <source>
        <strain evidence="10 18">EN697</strain>
    </source>
</reference>
<dbReference type="Proteomes" id="UP000183509">
    <property type="component" value="Unassembled WGS sequence"/>
</dbReference>
<dbReference type="Proteomes" id="UP000253144">
    <property type="component" value="Unassembled WGS sequence"/>
</dbReference>
<evidence type="ECO:0000313" key="6">
    <source>
        <dbReference type="EMBL" id="OOL84098.1"/>
    </source>
</evidence>
<reference evidence="6 14" key="4">
    <citation type="submission" date="2017-02" db="EMBL/GenBank/DDBJ databases">
        <title>Clonality and virulence of isolates of VRE in Hematopoietic Stem Cell Transplanted (HSCT) patients.</title>
        <authorList>
            <person name="Marchi A.P."/>
            <person name="Martins R.C."/>
            <person name="Marie S.K."/>
            <person name="Levin A.S."/>
            <person name="Costa S.F."/>
        </authorList>
    </citation>
    <scope>NUCLEOTIDE SEQUENCE [LARGE SCALE GENOMIC DNA]</scope>
    <source>
        <strain evidence="6 14">LIM1759</strain>
    </source>
</reference>
<dbReference type="Proteomes" id="UP001260956">
    <property type="component" value="Unassembled WGS sequence"/>
</dbReference>
<evidence type="ECO:0000313" key="11">
    <source>
        <dbReference type="EMBL" id="SAM40430.1"/>
    </source>
</evidence>
<dbReference type="Proteomes" id="UP001141166">
    <property type="component" value="Unassembled WGS sequence"/>
</dbReference>
<evidence type="ECO:0000313" key="12">
    <source>
        <dbReference type="Proteomes" id="UP000070452"/>
    </source>
</evidence>
<dbReference type="GeneID" id="66454006"/>
<dbReference type="AlphaFoldDB" id="A0A132Z7P0"/>
<dbReference type="EMBL" id="PCGC01000017">
    <property type="protein sequence ID" value="PHL21408.1"/>
    <property type="molecule type" value="Genomic_DNA"/>
</dbReference>
<evidence type="ECO:0000313" key="14">
    <source>
        <dbReference type="Proteomes" id="UP000191171"/>
    </source>
</evidence>
<reference evidence="3" key="9">
    <citation type="journal article" date="2022" name="J. Anim. Sci.">
        <title>Whole genome sequence analyses-based assessment of virulence potential and antimicrobial susceptibilities and resistance of Enterococcus faecium strains isolated from commercial swine and cattle probiotic products.</title>
        <authorList>
            <person name="Shridhar P.B."/>
            <person name="Amachawadi R.G."/>
            <person name="Tokach M."/>
            <person name="Patel I."/>
            <person name="Gangiredla J."/>
            <person name="Mammel M."/>
            <person name="Nagaraja T.G."/>
        </authorList>
    </citation>
    <scope>NUCLEOTIDE SEQUENCE</scope>
    <source>
        <strain evidence="3">EF215</strain>
    </source>
</reference>
<evidence type="ECO:0000313" key="19">
    <source>
        <dbReference type="Proteomes" id="UP000469871"/>
    </source>
</evidence>
<dbReference type="GO" id="GO:0009295">
    <property type="term" value="C:nucleoid"/>
    <property type="evidence" value="ECO:0007669"/>
    <property type="project" value="InterPro"/>
</dbReference>
<dbReference type="STRING" id="1352.AL014_04585"/>
<accession>A0A132Z7P0</accession>
<dbReference type="Proteomes" id="UP000469871">
    <property type="component" value="Unassembled WGS sequence"/>
</dbReference>
<dbReference type="Proteomes" id="UP000289562">
    <property type="component" value="Unassembled WGS sequence"/>
</dbReference>
<comment type="caution">
    <text evidence="2">The sequence shown here is derived from an EMBL/GenBank/DDBJ whole genome shotgun (WGS) entry which is preliminary data.</text>
</comment>
<dbReference type="Proteomes" id="UP000191171">
    <property type="component" value="Unassembled WGS sequence"/>
</dbReference>